<gene>
    <name evidence="1" type="ORF">A45J_0378</name>
</gene>
<sequence length="95" mass="10851">MTKEGKTDFENDSQQNLMKIVEYLATDVFKVTTLKEIVDALGITQSKAYWALKNLAIRGWADEQADGWRLSPRIVRIADSVRANFGENLKRYLGE</sequence>
<name>A0A5J4L1F4_9ZZZZ</name>
<dbReference type="AlphaFoldDB" id="A0A5J4L1F4"/>
<dbReference type="InterPro" id="IPR036388">
    <property type="entry name" value="WH-like_DNA-bd_sf"/>
</dbReference>
<comment type="caution">
    <text evidence="1">The sequence shown here is derived from an EMBL/GenBank/DDBJ whole genome shotgun (WGS) entry which is preliminary data.</text>
</comment>
<dbReference type="InterPro" id="IPR036390">
    <property type="entry name" value="WH_DNA-bd_sf"/>
</dbReference>
<evidence type="ECO:0000313" key="1">
    <source>
        <dbReference type="EMBL" id="GER92660.1"/>
    </source>
</evidence>
<dbReference type="EMBL" id="BLAB01000001">
    <property type="protein sequence ID" value="GER92660.1"/>
    <property type="molecule type" value="Genomic_DNA"/>
</dbReference>
<accession>A0A5J4L1F4</accession>
<protein>
    <recommendedName>
        <fullName evidence="2">MarR family transcriptional regulator</fullName>
    </recommendedName>
</protein>
<organism evidence="1">
    <name type="scientific">hot springs metagenome</name>
    <dbReference type="NCBI Taxonomy" id="433727"/>
    <lineage>
        <taxon>unclassified sequences</taxon>
        <taxon>metagenomes</taxon>
        <taxon>ecological metagenomes</taxon>
    </lineage>
</organism>
<dbReference type="Gene3D" id="1.10.10.10">
    <property type="entry name" value="Winged helix-like DNA-binding domain superfamily/Winged helix DNA-binding domain"/>
    <property type="match status" value="1"/>
</dbReference>
<proteinExistence type="predicted"/>
<dbReference type="SUPFAM" id="SSF46785">
    <property type="entry name" value="Winged helix' DNA-binding domain"/>
    <property type="match status" value="1"/>
</dbReference>
<reference evidence="1" key="1">
    <citation type="submission" date="2019-10" db="EMBL/GenBank/DDBJ databases">
        <title>Metagenomic sequencing of thiosulfate-disproportionating enrichment culture.</title>
        <authorList>
            <person name="Umezawa K."/>
            <person name="Kojima H."/>
            <person name="Fukui M."/>
        </authorList>
    </citation>
    <scope>NUCLEOTIDE SEQUENCE</scope>
    <source>
        <strain evidence="1">45J</strain>
    </source>
</reference>
<evidence type="ECO:0008006" key="2">
    <source>
        <dbReference type="Google" id="ProtNLM"/>
    </source>
</evidence>